<sequence length="173" mass="20040">MGQLNLSQLNTLPDVLKNTKWNVKFSKMPSVNGFSSSDIDLRAVTMDVPKASTGILDVTIRENTIRVPGRKTYTQTLTLNLIETIDARTMEFLRQWRELCNEYDTNKIATRQEREATIQLYHCDDQWQDVWKYQIDRCWLSDFTPPQLTNDSPAAYQIPLVLAYTSFIDNKLA</sequence>
<protein>
    <submittedName>
        <fullName evidence="1">Baseplate wedge protein</fullName>
    </submittedName>
</protein>
<dbReference type="EMBL" id="BK014884">
    <property type="protein sequence ID" value="DAD80420.1"/>
    <property type="molecule type" value="Genomic_DNA"/>
</dbReference>
<name>A0A8S5MDW7_9CAUD</name>
<evidence type="ECO:0000313" key="1">
    <source>
        <dbReference type="EMBL" id="DAD80420.1"/>
    </source>
</evidence>
<accession>A0A8S5MDW7</accession>
<organism evidence="1">
    <name type="scientific">Siphoviridae sp. ctYh54</name>
    <dbReference type="NCBI Taxonomy" id="2826379"/>
    <lineage>
        <taxon>Viruses</taxon>
        <taxon>Duplodnaviria</taxon>
        <taxon>Heunggongvirae</taxon>
        <taxon>Uroviricota</taxon>
        <taxon>Caudoviricetes</taxon>
    </lineage>
</organism>
<proteinExistence type="predicted"/>
<reference evidence="1" key="1">
    <citation type="journal article" date="2021" name="Proc. Natl. Acad. Sci. U.S.A.">
        <title>A Catalog of Tens of Thousands of Viruses from Human Metagenomes Reveals Hidden Associations with Chronic Diseases.</title>
        <authorList>
            <person name="Tisza M.J."/>
            <person name="Buck C.B."/>
        </authorList>
    </citation>
    <scope>NUCLEOTIDE SEQUENCE</scope>
    <source>
        <strain evidence="1">CtYh54</strain>
    </source>
</reference>